<proteinExistence type="predicted"/>
<feature type="region of interest" description="Disordered" evidence="1">
    <location>
        <begin position="75"/>
        <end position="101"/>
    </location>
</feature>
<feature type="compositionally biased region" description="Basic and acidic residues" evidence="1">
    <location>
        <begin position="75"/>
        <end position="86"/>
    </location>
</feature>
<comment type="caution">
    <text evidence="2">The sequence shown here is derived from an EMBL/GenBank/DDBJ whole genome shotgun (WGS) entry which is preliminary data.</text>
</comment>
<gene>
    <name evidence="2" type="ORF">GCM10009759_40200</name>
</gene>
<dbReference type="Proteomes" id="UP001500897">
    <property type="component" value="Unassembled WGS sequence"/>
</dbReference>
<evidence type="ECO:0008006" key="4">
    <source>
        <dbReference type="Google" id="ProtNLM"/>
    </source>
</evidence>
<sequence length="206" mass="21473">MLTLHRARLLHTGTGAGTGTVEDGAVLVDGATVTAIGPFDELAGGPARIREWPGLLVPGLLNRHAAWLLETAYHPDPREERGDRPLLPDGDLTDEQRGGSARRGLQRLLAHGTTALAGPLHRTPVRTAVTRSGLRHLPGPDTGPGPLDPLDPRAGGTLEAALHRPLTVGGAADFAVFAAGTAEELAGGGTRCLATVLDGRLLYRSR</sequence>
<reference evidence="2 3" key="1">
    <citation type="journal article" date="2019" name="Int. J. Syst. Evol. Microbiol.">
        <title>The Global Catalogue of Microorganisms (GCM) 10K type strain sequencing project: providing services to taxonomists for standard genome sequencing and annotation.</title>
        <authorList>
            <consortium name="The Broad Institute Genomics Platform"/>
            <consortium name="The Broad Institute Genome Sequencing Center for Infectious Disease"/>
            <person name="Wu L."/>
            <person name="Ma J."/>
        </authorList>
    </citation>
    <scope>NUCLEOTIDE SEQUENCE [LARGE SCALE GENOMIC DNA]</scope>
    <source>
        <strain evidence="2 3">JCM 14559</strain>
    </source>
</reference>
<dbReference type="EMBL" id="BAAANS010000026">
    <property type="protein sequence ID" value="GAA2104172.1"/>
    <property type="molecule type" value="Genomic_DNA"/>
</dbReference>
<keyword evidence="3" id="KW-1185">Reference proteome</keyword>
<feature type="region of interest" description="Disordered" evidence="1">
    <location>
        <begin position="132"/>
        <end position="153"/>
    </location>
</feature>
<accession>A0ABN2X3M5</accession>
<evidence type="ECO:0000313" key="2">
    <source>
        <dbReference type="EMBL" id="GAA2104172.1"/>
    </source>
</evidence>
<organism evidence="2 3">
    <name type="scientific">Kitasatospora saccharophila</name>
    <dbReference type="NCBI Taxonomy" id="407973"/>
    <lineage>
        <taxon>Bacteria</taxon>
        <taxon>Bacillati</taxon>
        <taxon>Actinomycetota</taxon>
        <taxon>Actinomycetes</taxon>
        <taxon>Kitasatosporales</taxon>
        <taxon>Streptomycetaceae</taxon>
        <taxon>Kitasatospora</taxon>
    </lineage>
</organism>
<dbReference type="SUPFAM" id="SSF51338">
    <property type="entry name" value="Composite domain of metallo-dependent hydrolases"/>
    <property type="match status" value="1"/>
</dbReference>
<protein>
    <recommendedName>
        <fullName evidence="4">Amidohydrolase family protein</fullName>
    </recommendedName>
</protein>
<name>A0ABN2X3M5_9ACTN</name>
<evidence type="ECO:0000256" key="1">
    <source>
        <dbReference type="SAM" id="MobiDB-lite"/>
    </source>
</evidence>
<evidence type="ECO:0000313" key="3">
    <source>
        <dbReference type="Proteomes" id="UP001500897"/>
    </source>
</evidence>
<dbReference type="RefSeq" id="WP_344553726.1">
    <property type="nucleotide sequence ID" value="NZ_BAAANS010000026.1"/>
</dbReference>
<dbReference type="InterPro" id="IPR011059">
    <property type="entry name" value="Metal-dep_hydrolase_composite"/>
</dbReference>